<dbReference type="Pfam" id="PF00156">
    <property type="entry name" value="Pribosyltran"/>
    <property type="match status" value="1"/>
</dbReference>
<evidence type="ECO:0000256" key="4">
    <source>
        <dbReference type="ARBA" id="ARBA00023163"/>
    </source>
</evidence>
<dbReference type="GO" id="GO:0045982">
    <property type="term" value="P:negative regulation of purine nucleobase metabolic process"/>
    <property type="evidence" value="ECO:0007669"/>
    <property type="project" value="InterPro"/>
</dbReference>
<evidence type="ECO:0000256" key="5">
    <source>
        <dbReference type="ARBA" id="ARBA00049656"/>
    </source>
</evidence>
<keyword evidence="3" id="KW-0238">DNA-binding</keyword>
<gene>
    <name evidence="8" type="ORF">Y919_04695</name>
</gene>
<dbReference type="InterPro" id="IPR036390">
    <property type="entry name" value="WH_DNA-bd_sf"/>
</dbReference>
<accession>A0A096CW05</accession>
<dbReference type="GO" id="GO:0045892">
    <property type="term" value="P:negative regulation of DNA-templated transcription"/>
    <property type="evidence" value="ECO:0007669"/>
    <property type="project" value="InterPro"/>
</dbReference>
<protein>
    <submittedName>
        <fullName evidence="8">LacI family transcriptional regulator</fullName>
    </submittedName>
</protein>
<dbReference type="CDD" id="cd06223">
    <property type="entry name" value="PRTases_typeI"/>
    <property type="match status" value="1"/>
</dbReference>
<dbReference type="PANTHER" id="PTHR43864:SF2">
    <property type="entry name" value="PUR OPERON REPRESSOR"/>
    <property type="match status" value="1"/>
</dbReference>
<reference evidence="8 9" key="1">
    <citation type="submission" date="2013-12" db="EMBL/GenBank/DDBJ databases">
        <title>Draft genome sequence of Caloranaerobacter sp. H53214.</title>
        <authorList>
            <person name="Jiang L.J."/>
            <person name="Shao Z.Z."/>
            <person name="Long M.N."/>
        </authorList>
    </citation>
    <scope>NUCLEOTIDE SEQUENCE [LARGE SCALE GENOMIC DNA]</scope>
    <source>
        <strain evidence="8 9">H53214</strain>
    </source>
</reference>
<dbReference type="Gene3D" id="1.10.10.10">
    <property type="entry name" value="Winged helix-like DNA-binding domain superfamily/Winged helix DNA-binding domain"/>
    <property type="match status" value="1"/>
</dbReference>
<dbReference type="NCBIfam" id="TIGR01743">
    <property type="entry name" value="purR_Bsub"/>
    <property type="match status" value="1"/>
</dbReference>
<dbReference type="Pfam" id="PF09182">
    <property type="entry name" value="PuR_N"/>
    <property type="match status" value="1"/>
</dbReference>
<evidence type="ECO:0000259" key="7">
    <source>
        <dbReference type="Pfam" id="PF09182"/>
    </source>
</evidence>
<dbReference type="EMBL" id="AZTB01000016">
    <property type="protein sequence ID" value="KGG80739.1"/>
    <property type="molecule type" value="Genomic_DNA"/>
</dbReference>
<dbReference type="InterPro" id="IPR010078">
    <property type="entry name" value="PurR_Bsub"/>
</dbReference>
<dbReference type="Proteomes" id="UP000029622">
    <property type="component" value="Unassembled WGS sequence"/>
</dbReference>
<dbReference type="AlphaFoldDB" id="A0A096CW05"/>
<comment type="similarity">
    <text evidence="5">Belongs to the purine/pyrimidine phosphoribosyltransferase family. PurR subfamily.</text>
</comment>
<feature type="domain" description="Bacterial purine repressor N-terminal" evidence="7">
    <location>
        <begin position="5"/>
        <end position="74"/>
    </location>
</feature>
<dbReference type="PANTHER" id="PTHR43864">
    <property type="entry name" value="HYPOXANTHINE/GUANINE PHOSPHORIBOSYLTRANSFERASE"/>
    <property type="match status" value="1"/>
</dbReference>
<comment type="caution">
    <text evidence="8">The sequence shown here is derived from an EMBL/GenBank/DDBJ whole genome shotgun (WGS) entry which is preliminary data.</text>
</comment>
<dbReference type="InterPro" id="IPR015265">
    <property type="entry name" value="PuR_N"/>
</dbReference>
<organism evidence="8 9">
    <name type="scientific">Caloranaerobacter azorensis H53214</name>
    <dbReference type="NCBI Taxonomy" id="1156417"/>
    <lineage>
        <taxon>Bacteria</taxon>
        <taxon>Bacillati</taxon>
        <taxon>Bacillota</taxon>
        <taxon>Tissierellia</taxon>
        <taxon>Tissierellales</taxon>
        <taxon>Thermohalobacteraceae</taxon>
        <taxon>Caloranaerobacter</taxon>
    </lineage>
</organism>
<keyword evidence="4" id="KW-0804">Transcription</keyword>
<dbReference type="GO" id="GO:0003677">
    <property type="term" value="F:DNA binding"/>
    <property type="evidence" value="ECO:0007669"/>
    <property type="project" value="UniProtKB-KW"/>
</dbReference>
<dbReference type="InterPro" id="IPR000836">
    <property type="entry name" value="PRTase_dom"/>
</dbReference>
<proteinExistence type="inferred from homology"/>
<name>A0A096CW05_9FIRM</name>
<evidence type="ECO:0000256" key="2">
    <source>
        <dbReference type="ARBA" id="ARBA00023015"/>
    </source>
</evidence>
<feature type="domain" description="Phosphoribosyltransferase" evidence="6">
    <location>
        <begin position="117"/>
        <end position="245"/>
    </location>
</feature>
<keyword evidence="2" id="KW-0805">Transcription regulation</keyword>
<dbReference type="Gene3D" id="3.40.50.2020">
    <property type="match status" value="1"/>
</dbReference>
<dbReference type="SUPFAM" id="SSF46785">
    <property type="entry name" value="Winged helix' DNA-binding domain"/>
    <property type="match status" value="1"/>
</dbReference>
<evidence type="ECO:0000256" key="1">
    <source>
        <dbReference type="ARBA" id="ARBA00011738"/>
    </source>
</evidence>
<dbReference type="RefSeq" id="WP_035162888.1">
    <property type="nucleotide sequence ID" value="NZ_AZTB01000016.1"/>
</dbReference>
<evidence type="ECO:0000313" key="9">
    <source>
        <dbReference type="Proteomes" id="UP000029622"/>
    </source>
</evidence>
<comment type="subunit">
    <text evidence="1">Homodimer.</text>
</comment>
<dbReference type="SUPFAM" id="SSF53271">
    <property type="entry name" value="PRTase-like"/>
    <property type="match status" value="1"/>
</dbReference>
<evidence type="ECO:0000256" key="3">
    <source>
        <dbReference type="ARBA" id="ARBA00023125"/>
    </source>
</evidence>
<sequence>MIKLKRNERIGAIMKILSDRPNHIFTYNYFTDRLNAAKSTISEDIVIIKGMLEKLKLGKIETIPGASGGVKYIPQLTEHMINDFLNEVTSSLTQKERIIPGGFIYMTDLLYDPSIVGMAGKIFAHKFISEDIDYVVTVETKGIPIALMTAQSLDVPLVIIRRNIKVTEGAAVNINYVTGSTKKIQTMSLSRKAVKAGDKVLVIDDFMKAGGTAKGICDMMKEFKAEVVGTGVFIATELPKEKLVDNYLPLLILKKIDEEAKEIIVKPNRELLNNID</sequence>
<dbReference type="InterPro" id="IPR050118">
    <property type="entry name" value="Pur/Pyrimidine_PRTase"/>
</dbReference>
<dbReference type="STRING" id="1156417.Y919_04695"/>
<evidence type="ECO:0000313" key="8">
    <source>
        <dbReference type="EMBL" id="KGG80739.1"/>
    </source>
</evidence>
<evidence type="ECO:0000259" key="6">
    <source>
        <dbReference type="Pfam" id="PF00156"/>
    </source>
</evidence>
<dbReference type="InterPro" id="IPR036388">
    <property type="entry name" value="WH-like_DNA-bd_sf"/>
</dbReference>
<dbReference type="InterPro" id="IPR029057">
    <property type="entry name" value="PRTase-like"/>
</dbReference>